<dbReference type="EMBL" id="NSKB01000001">
    <property type="protein sequence ID" value="PAU78838.1"/>
    <property type="molecule type" value="Genomic_DNA"/>
</dbReference>
<keyword evidence="3" id="KW-1185">Reference proteome</keyword>
<dbReference type="GO" id="GO:0032259">
    <property type="term" value="P:methylation"/>
    <property type="evidence" value="ECO:0007669"/>
    <property type="project" value="UniProtKB-KW"/>
</dbReference>
<dbReference type="SUPFAM" id="SSF53335">
    <property type="entry name" value="S-adenosyl-L-methionine-dependent methyltransferases"/>
    <property type="match status" value="1"/>
</dbReference>
<dbReference type="Proteomes" id="UP000217771">
    <property type="component" value="Unassembled WGS sequence"/>
</dbReference>
<organism evidence="2 3">
    <name type="scientific">Halomonas salipaludis</name>
    <dbReference type="NCBI Taxonomy" id="2032625"/>
    <lineage>
        <taxon>Bacteria</taxon>
        <taxon>Pseudomonadati</taxon>
        <taxon>Pseudomonadota</taxon>
        <taxon>Gammaproteobacteria</taxon>
        <taxon>Oceanospirillales</taxon>
        <taxon>Halomonadaceae</taxon>
        <taxon>Halomonas</taxon>
    </lineage>
</organism>
<dbReference type="PANTHER" id="PTHR43591">
    <property type="entry name" value="METHYLTRANSFERASE"/>
    <property type="match status" value="1"/>
</dbReference>
<reference evidence="2 3" key="1">
    <citation type="submission" date="2017-08" db="EMBL/GenBank/DDBJ databases">
        <title>Halomonas alkalisoli sp. nov., isolated from saline alkaline soil.</title>
        <authorList>
            <person name="Wang D."/>
            <person name="Zhang G."/>
        </authorList>
    </citation>
    <scope>NUCLEOTIDE SEQUENCE [LARGE SCALE GENOMIC DNA]</scope>
    <source>
        <strain evidence="2 3">WRN001</strain>
    </source>
</reference>
<dbReference type="OrthoDB" id="5750352at2"/>
<dbReference type="RefSeq" id="WP_095618855.1">
    <property type="nucleotide sequence ID" value="NZ_NSKB01000001.1"/>
</dbReference>
<evidence type="ECO:0000313" key="2">
    <source>
        <dbReference type="EMBL" id="PAU78838.1"/>
    </source>
</evidence>
<dbReference type="Pfam" id="PF08241">
    <property type="entry name" value="Methyltransf_11"/>
    <property type="match status" value="1"/>
</dbReference>
<proteinExistence type="predicted"/>
<accession>A0A2A2F1M1</accession>
<gene>
    <name evidence="2" type="ORF">CK498_00180</name>
</gene>
<dbReference type="InterPro" id="IPR029063">
    <property type="entry name" value="SAM-dependent_MTases_sf"/>
</dbReference>
<dbReference type="CDD" id="cd02440">
    <property type="entry name" value="AdoMet_MTases"/>
    <property type="match status" value="1"/>
</dbReference>
<feature type="domain" description="Methyltransferase type 11" evidence="1">
    <location>
        <begin position="35"/>
        <end position="129"/>
    </location>
</feature>
<evidence type="ECO:0000259" key="1">
    <source>
        <dbReference type="Pfam" id="PF08241"/>
    </source>
</evidence>
<keyword evidence="2" id="KW-0808">Transferase</keyword>
<protein>
    <submittedName>
        <fullName evidence="2">SAM-dependent methyltransferase</fullName>
    </submittedName>
</protein>
<sequence length="202" mass="22032">MLQGSWDKVASDVDFNLEIDLARFLDLISRKAKVLDFGCGYGRISNELTESGYTDVMGVDPSCAMIERGRKAFPGLPLLHLDGMDLPFSENAFDAVVICAVLTCIPSLDERGRVAAEITRVLKPGGVVHISEFCSEESKSFISGLGLPMRYSSPKELRDLFASFSCFHDEVVSATTMSGDSTSSYRAFIRKALNKAMHATSA</sequence>
<evidence type="ECO:0000313" key="3">
    <source>
        <dbReference type="Proteomes" id="UP000217771"/>
    </source>
</evidence>
<dbReference type="InterPro" id="IPR013216">
    <property type="entry name" value="Methyltransf_11"/>
</dbReference>
<comment type="caution">
    <text evidence="2">The sequence shown here is derived from an EMBL/GenBank/DDBJ whole genome shotgun (WGS) entry which is preliminary data.</text>
</comment>
<dbReference type="GO" id="GO:0008757">
    <property type="term" value="F:S-adenosylmethionine-dependent methyltransferase activity"/>
    <property type="evidence" value="ECO:0007669"/>
    <property type="project" value="InterPro"/>
</dbReference>
<dbReference type="Gene3D" id="3.40.50.150">
    <property type="entry name" value="Vaccinia Virus protein VP39"/>
    <property type="match status" value="1"/>
</dbReference>
<name>A0A2A2F1M1_9GAMM</name>
<dbReference type="AlphaFoldDB" id="A0A2A2F1M1"/>
<keyword evidence="2" id="KW-0489">Methyltransferase</keyword>